<dbReference type="NCBIfam" id="TIGR00406">
    <property type="entry name" value="prmA"/>
    <property type="match status" value="1"/>
</dbReference>
<keyword evidence="4 6" id="KW-0808">Transferase</keyword>
<evidence type="ECO:0000256" key="2">
    <source>
        <dbReference type="ARBA" id="ARBA00022490"/>
    </source>
</evidence>
<dbReference type="InterPro" id="IPR004498">
    <property type="entry name" value="Ribosomal_PrmA_MeTrfase"/>
</dbReference>
<evidence type="ECO:0000256" key="6">
    <source>
        <dbReference type="HAMAP-Rule" id="MF_00735"/>
    </source>
</evidence>
<dbReference type="GO" id="GO:0005737">
    <property type="term" value="C:cytoplasm"/>
    <property type="evidence" value="ECO:0007669"/>
    <property type="project" value="UniProtKB-SubCell"/>
</dbReference>
<comment type="subcellular location">
    <subcellularLocation>
        <location evidence="6">Cytoplasm</location>
    </subcellularLocation>
</comment>
<organism evidence="7 9">
    <name type="scientific">Streptococcus alactolyticus</name>
    <dbReference type="NCBI Taxonomy" id="29389"/>
    <lineage>
        <taxon>Bacteria</taxon>
        <taxon>Bacillati</taxon>
        <taxon>Bacillota</taxon>
        <taxon>Bacilli</taxon>
        <taxon>Lactobacillales</taxon>
        <taxon>Streptococcaceae</taxon>
        <taxon>Streptococcus</taxon>
    </lineage>
</organism>
<dbReference type="GO" id="GO:0008276">
    <property type="term" value="F:protein methyltransferase activity"/>
    <property type="evidence" value="ECO:0007669"/>
    <property type="project" value="UniProtKB-UniRule"/>
</dbReference>
<keyword evidence="3 6" id="KW-0489">Methyltransferase</keyword>
<keyword evidence="10" id="KW-1185">Reference proteome</keyword>
<sequence length="317" mass="34858">MDKWQELTVEVLREAEEAASNILIELGSQGVAIDDSADYLGRVGKYGEVFPEVKQVDTVKITAYYPEHVDIDAVEKEVAQRLSALSDFGVNAGDIHYDTQELAEQDWAENWKKYYEPTRISHDLTIVPSWTDYEAKTGEKIIRLDPGMAFGTGTHPTTKMSLFALEQVLRGGETVLDVGTGSGVLSIASSLLGAKSIYAYDLDEVAVRVAQENIDLNAGTENIHVATGNLLQGVDIQADVIVANILADILINMTEDAYRLVKDEGYLIMSGIISEKWEMVRESAEKAGFFLETHMIQGEWNACVFKKTDDISGVIGG</sequence>
<keyword evidence="7" id="KW-0687">Ribonucleoprotein</keyword>
<feature type="binding site" evidence="6">
    <location>
        <position position="244"/>
    </location>
    <ligand>
        <name>S-adenosyl-L-methionine</name>
        <dbReference type="ChEBI" id="CHEBI:59789"/>
    </ligand>
</feature>
<proteinExistence type="inferred from homology"/>
<dbReference type="Pfam" id="PF06325">
    <property type="entry name" value="PrmA"/>
    <property type="match status" value="1"/>
</dbReference>
<name>A0A6N7X617_STRAY</name>
<feature type="binding site" evidence="6">
    <location>
        <position position="179"/>
    </location>
    <ligand>
        <name>S-adenosyl-L-methionine</name>
        <dbReference type="ChEBI" id="CHEBI:59789"/>
    </ligand>
</feature>
<reference evidence="8 10" key="2">
    <citation type="submission" date="2022-12" db="EMBL/GenBank/DDBJ databases">
        <title>Streptococcus alactolyticus LGM, complete genome.</title>
        <authorList>
            <person name="Liu Z."/>
            <person name="Mu C."/>
            <person name="Zhu W."/>
        </authorList>
    </citation>
    <scope>NUCLEOTIDE SEQUENCE [LARGE SCALE GENOMIC DNA]</scope>
    <source>
        <strain evidence="8 10">LGM</strain>
    </source>
</reference>
<dbReference type="HAMAP" id="MF_00735">
    <property type="entry name" value="Methyltr_PrmA"/>
    <property type="match status" value="1"/>
</dbReference>
<reference evidence="7 9" key="1">
    <citation type="submission" date="2019-08" db="EMBL/GenBank/DDBJ databases">
        <title>In-depth cultivation of the pig gut microbiome towards novel bacterial diversity and tailored functional studies.</title>
        <authorList>
            <person name="Wylensek D."/>
            <person name="Hitch T.C.A."/>
            <person name="Clavel T."/>
        </authorList>
    </citation>
    <scope>NUCLEOTIDE SEQUENCE [LARGE SCALE GENOMIC DNA]</scope>
    <source>
        <strain evidence="7 9">BL-178-WT-3A</strain>
    </source>
</reference>
<evidence type="ECO:0000256" key="3">
    <source>
        <dbReference type="ARBA" id="ARBA00022603"/>
    </source>
</evidence>
<dbReference type="EC" id="2.1.1.-" evidence="6"/>
<accession>A0A6N7X617</accession>
<evidence type="ECO:0000313" key="8">
    <source>
        <dbReference type="EMBL" id="WBB06254.1"/>
    </source>
</evidence>
<dbReference type="RefSeq" id="WP_154454847.1">
    <property type="nucleotide sequence ID" value="NZ_BRXN01000030.1"/>
</dbReference>
<evidence type="ECO:0000313" key="10">
    <source>
        <dbReference type="Proteomes" id="UP001212085"/>
    </source>
</evidence>
<evidence type="ECO:0000313" key="9">
    <source>
        <dbReference type="Proteomes" id="UP000471052"/>
    </source>
</evidence>
<dbReference type="OrthoDB" id="9785995at2"/>
<dbReference type="EMBL" id="VUNP01000015">
    <property type="protein sequence ID" value="MST53702.1"/>
    <property type="molecule type" value="Genomic_DNA"/>
</dbReference>
<dbReference type="InterPro" id="IPR050078">
    <property type="entry name" value="Ribosomal_L11_MeTrfase_PrmA"/>
</dbReference>
<keyword evidence="2 6" id="KW-0963">Cytoplasm</keyword>
<evidence type="ECO:0000256" key="4">
    <source>
        <dbReference type="ARBA" id="ARBA00022679"/>
    </source>
</evidence>
<dbReference type="PANTHER" id="PTHR43648:SF1">
    <property type="entry name" value="ELECTRON TRANSFER FLAVOPROTEIN BETA SUBUNIT LYSINE METHYLTRANSFERASE"/>
    <property type="match status" value="1"/>
</dbReference>
<dbReference type="AlphaFoldDB" id="A0A6N7X617"/>
<dbReference type="GO" id="GO:0032259">
    <property type="term" value="P:methylation"/>
    <property type="evidence" value="ECO:0007669"/>
    <property type="project" value="UniProtKB-KW"/>
</dbReference>
<dbReference type="PIRSF" id="PIRSF000401">
    <property type="entry name" value="RPL11_MTase"/>
    <property type="match status" value="1"/>
</dbReference>
<dbReference type="EMBL" id="CP114883">
    <property type="protein sequence ID" value="WBB06254.1"/>
    <property type="molecule type" value="Genomic_DNA"/>
</dbReference>
<dbReference type="SUPFAM" id="SSF53335">
    <property type="entry name" value="S-adenosyl-L-methionine-dependent methyltransferases"/>
    <property type="match status" value="1"/>
</dbReference>
<keyword evidence="7" id="KW-0689">Ribosomal protein</keyword>
<dbReference type="InterPro" id="IPR029063">
    <property type="entry name" value="SAM-dependent_MTases_sf"/>
</dbReference>
<keyword evidence="5 6" id="KW-0949">S-adenosyl-L-methionine</keyword>
<dbReference type="CDD" id="cd02440">
    <property type="entry name" value="AdoMet_MTases"/>
    <property type="match status" value="1"/>
</dbReference>
<evidence type="ECO:0000256" key="5">
    <source>
        <dbReference type="ARBA" id="ARBA00022691"/>
    </source>
</evidence>
<comment type="function">
    <text evidence="6">Methylates ribosomal protein L11.</text>
</comment>
<evidence type="ECO:0000313" key="7">
    <source>
        <dbReference type="EMBL" id="MST53702.1"/>
    </source>
</evidence>
<gene>
    <name evidence="6 8" type="primary">prmA</name>
    <name evidence="7" type="ORF">FYJ82_04710</name>
    <name evidence="8" type="ORF">O6R09_08225</name>
</gene>
<dbReference type="Proteomes" id="UP001212085">
    <property type="component" value="Chromosome"/>
</dbReference>
<dbReference type="Gene3D" id="3.40.50.150">
    <property type="entry name" value="Vaccinia Virus protein VP39"/>
    <property type="match status" value="1"/>
</dbReference>
<dbReference type="Proteomes" id="UP000471052">
    <property type="component" value="Unassembled WGS sequence"/>
</dbReference>
<dbReference type="PANTHER" id="PTHR43648">
    <property type="entry name" value="ELECTRON TRANSFER FLAVOPROTEIN BETA SUBUNIT LYSINE METHYLTRANSFERASE"/>
    <property type="match status" value="1"/>
</dbReference>
<dbReference type="GO" id="GO:0005840">
    <property type="term" value="C:ribosome"/>
    <property type="evidence" value="ECO:0007669"/>
    <property type="project" value="UniProtKB-KW"/>
</dbReference>
<comment type="catalytic activity">
    <reaction evidence="6">
        <text>L-lysyl-[protein] + 3 S-adenosyl-L-methionine = N(6),N(6),N(6)-trimethyl-L-lysyl-[protein] + 3 S-adenosyl-L-homocysteine + 3 H(+)</text>
        <dbReference type="Rhea" id="RHEA:54192"/>
        <dbReference type="Rhea" id="RHEA-COMP:9752"/>
        <dbReference type="Rhea" id="RHEA-COMP:13826"/>
        <dbReference type="ChEBI" id="CHEBI:15378"/>
        <dbReference type="ChEBI" id="CHEBI:29969"/>
        <dbReference type="ChEBI" id="CHEBI:57856"/>
        <dbReference type="ChEBI" id="CHEBI:59789"/>
        <dbReference type="ChEBI" id="CHEBI:61961"/>
    </reaction>
</comment>
<protein>
    <recommendedName>
        <fullName evidence="6">Ribosomal protein L11 methyltransferase</fullName>
        <shortName evidence="6">L11 Mtase</shortName>
        <ecNumber evidence="6">2.1.1.-</ecNumber>
    </recommendedName>
</protein>
<dbReference type="GeneID" id="99637080"/>
<feature type="binding site" evidence="6">
    <location>
        <position position="158"/>
    </location>
    <ligand>
        <name>S-adenosyl-L-methionine</name>
        <dbReference type="ChEBI" id="CHEBI:59789"/>
    </ligand>
</feature>
<feature type="binding site" evidence="6">
    <location>
        <position position="201"/>
    </location>
    <ligand>
        <name>S-adenosyl-L-methionine</name>
        <dbReference type="ChEBI" id="CHEBI:59789"/>
    </ligand>
</feature>
<comment type="similarity">
    <text evidence="1 6">Belongs to the methyltransferase superfamily. PrmA family.</text>
</comment>
<evidence type="ECO:0000256" key="1">
    <source>
        <dbReference type="ARBA" id="ARBA00009741"/>
    </source>
</evidence>